<accession>A0ABU8X2S7</accession>
<dbReference type="PANTHER" id="PTHR48207:SF3">
    <property type="entry name" value="SUCCINATE--HYDROXYMETHYLGLUTARATE COA-TRANSFERASE"/>
    <property type="match status" value="1"/>
</dbReference>
<dbReference type="InterPro" id="IPR044855">
    <property type="entry name" value="CoA-Trfase_III_dom3_sf"/>
</dbReference>
<keyword evidence="3" id="KW-1185">Reference proteome</keyword>
<evidence type="ECO:0000313" key="3">
    <source>
        <dbReference type="Proteomes" id="UP001367030"/>
    </source>
</evidence>
<dbReference type="RefSeq" id="WP_340333126.1">
    <property type="nucleotide sequence ID" value="NZ_JBBKZS010000001.1"/>
</dbReference>
<proteinExistence type="predicted"/>
<dbReference type="Gene3D" id="3.40.50.10540">
    <property type="entry name" value="Crotonobetainyl-coa:carnitine coa-transferase, domain 1"/>
    <property type="match status" value="1"/>
</dbReference>
<dbReference type="EC" id="2.8.3.-" evidence="2"/>
<evidence type="ECO:0000313" key="2">
    <source>
        <dbReference type="EMBL" id="MEJ8853012.1"/>
    </source>
</evidence>
<reference evidence="2 3" key="1">
    <citation type="submission" date="2024-03" db="EMBL/GenBank/DDBJ databases">
        <title>Novel species of the genus Variovorax.</title>
        <authorList>
            <person name="Liu Q."/>
            <person name="Xin Y.-H."/>
        </authorList>
    </citation>
    <scope>NUCLEOTIDE SEQUENCE [LARGE SCALE GENOMIC DNA]</scope>
    <source>
        <strain evidence="2 3">KACC 18901</strain>
    </source>
</reference>
<dbReference type="InterPro" id="IPR023606">
    <property type="entry name" value="CoA-Trfase_III_dom_1_sf"/>
</dbReference>
<sequence length="400" mass="43135">MTDSNTNGALHGLRILDLTRVLAGPFCTMMLADMGAEVIKIEQPGKGDDTRHFAPFQNGESAYYMNLNRGKKGVTLDLKGQGREMFLELVKTADVVVENYRPGTMDKLGLGYETLKEINPGLVYAAVSGFGDTGPYRLRPGYDIIAQAMGGLMSTTGWPGGEPTRSGTAMGDVLAGLSVTIGLLAALRHRDRTGEGQKVDVALVDSVVASLEIITQIYLADGRVPERIGNRYESCYPYDSFAARDGSVVIAAANDKLWRLVCGAIDQPALADDERFDTNARRVQRHAEIKPLIEAWTRERGIDEIVEAMLAAGVPASPINTVDRLVDCPHIAGAREMFVDVEHPTAGKTKLTGAHIKLSATPARLRTAAPRLGEHNDSVFGGLLGLPPERLQALRSEGVI</sequence>
<dbReference type="GO" id="GO:0016740">
    <property type="term" value="F:transferase activity"/>
    <property type="evidence" value="ECO:0007669"/>
    <property type="project" value="UniProtKB-KW"/>
</dbReference>
<dbReference type="SUPFAM" id="SSF89796">
    <property type="entry name" value="CoA-transferase family III (CaiB/BaiF)"/>
    <property type="match status" value="1"/>
</dbReference>
<organism evidence="2 3">
    <name type="scientific">Variovorax robiniae</name>
    <dbReference type="NCBI Taxonomy" id="1836199"/>
    <lineage>
        <taxon>Bacteria</taxon>
        <taxon>Pseudomonadati</taxon>
        <taxon>Pseudomonadota</taxon>
        <taxon>Betaproteobacteria</taxon>
        <taxon>Burkholderiales</taxon>
        <taxon>Comamonadaceae</taxon>
        <taxon>Variovorax</taxon>
    </lineage>
</organism>
<dbReference type="Pfam" id="PF02515">
    <property type="entry name" value="CoA_transf_3"/>
    <property type="match status" value="1"/>
</dbReference>
<gene>
    <name evidence="2" type="ORF">WKW79_00440</name>
</gene>
<dbReference type="PANTHER" id="PTHR48207">
    <property type="entry name" value="SUCCINATE--HYDROXYMETHYLGLUTARATE COA-TRANSFERASE"/>
    <property type="match status" value="1"/>
</dbReference>
<comment type="caution">
    <text evidence="2">The sequence shown here is derived from an EMBL/GenBank/DDBJ whole genome shotgun (WGS) entry which is preliminary data.</text>
</comment>
<dbReference type="InterPro" id="IPR050483">
    <property type="entry name" value="CoA-transferase_III_domain"/>
</dbReference>
<dbReference type="Proteomes" id="UP001367030">
    <property type="component" value="Unassembled WGS sequence"/>
</dbReference>
<dbReference type="InterPro" id="IPR003673">
    <property type="entry name" value="CoA-Trfase_fam_III"/>
</dbReference>
<evidence type="ECO:0000256" key="1">
    <source>
        <dbReference type="ARBA" id="ARBA00022679"/>
    </source>
</evidence>
<keyword evidence="1 2" id="KW-0808">Transferase</keyword>
<dbReference type="EMBL" id="JBBKZS010000001">
    <property type="protein sequence ID" value="MEJ8853012.1"/>
    <property type="molecule type" value="Genomic_DNA"/>
</dbReference>
<protein>
    <submittedName>
        <fullName evidence="2">CoA transferase</fullName>
        <ecNumber evidence="2">2.8.3.-</ecNumber>
    </submittedName>
</protein>
<dbReference type="Gene3D" id="3.30.1540.10">
    <property type="entry name" value="formyl-coa transferase, domain 3"/>
    <property type="match status" value="1"/>
</dbReference>
<name>A0ABU8X2S7_9BURK</name>